<dbReference type="Gene3D" id="2.60.40.1740">
    <property type="entry name" value="hypothetical protein (bacova_03559)"/>
    <property type="match status" value="1"/>
</dbReference>
<evidence type="ECO:0000313" key="5">
    <source>
        <dbReference type="Proteomes" id="UP000315145"/>
    </source>
</evidence>
<dbReference type="Pfam" id="PF08522">
    <property type="entry name" value="BT_3987-like_N"/>
    <property type="match status" value="1"/>
</dbReference>
<dbReference type="EMBL" id="VMBF01000004">
    <property type="protein sequence ID" value="TSJ77627.1"/>
    <property type="molecule type" value="Genomic_DNA"/>
</dbReference>
<dbReference type="OrthoDB" id="1041979at2"/>
<sequence>MKKVFLMKQCLLMFGLLLVLATSCEPYEDFIKDFDTTTVYFASQKPLRTIVAYEDMQFKVGVALGGKRSNDTDEYANFVIDPSLLSDVDGASGFTLLPESYYTLSNANKMIIPKGKFIGDITVTLNRELFTTDADATTNTYALPLRITESSLDSIGGIGPDGNILPSPKDHTILVVKYISPYHGTYYHKGAQKELDASGAVVNEVTYNNADLVKNQTWDLKTIDRNSVITPGVGANTNEKFIMNIDETTSTVSFELAPGSNVTDFSGTGTYNSVTRAFNIEYSYTLNGKDFEVIDSLIIRRPPEQDLAFEEW</sequence>
<dbReference type="RefSeq" id="WP_144116165.1">
    <property type="nucleotide sequence ID" value="NZ_JACHGE010000005.1"/>
</dbReference>
<dbReference type="PROSITE" id="PS51257">
    <property type="entry name" value="PROKAR_LIPOPROTEIN"/>
    <property type="match status" value="1"/>
</dbReference>
<feature type="chain" id="PRO_5024326052" evidence="1">
    <location>
        <begin position="22"/>
        <end position="312"/>
    </location>
</feature>
<keyword evidence="1" id="KW-0732">Signal</keyword>
<proteinExistence type="predicted"/>
<reference evidence="3" key="3">
    <citation type="submission" date="2019-09" db="EMBL/GenBank/DDBJ databases">
        <authorList>
            <person name="Zhang D.-C."/>
        </authorList>
    </citation>
    <scope>NUCLEOTIDE SEQUENCE</scope>
    <source>
        <strain evidence="3">RU-4-M-4</strain>
    </source>
</reference>
<dbReference type="InterPro" id="IPR013728">
    <property type="entry name" value="BT_3987-like_N"/>
</dbReference>
<keyword evidence="5" id="KW-1185">Reference proteome</keyword>
<gene>
    <name evidence="3" type="ORF">F2B50_08025</name>
    <name evidence="4" type="ORF">FPF71_08025</name>
</gene>
<dbReference type="Proteomes" id="UP000322315">
    <property type="component" value="Unassembled WGS sequence"/>
</dbReference>
<dbReference type="Proteomes" id="UP000315145">
    <property type="component" value="Unassembled WGS sequence"/>
</dbReference>
<reference evidence="3 6" key="1">
    <citation type="journal article" date="2015" name="Int. J. Syst. Evol. Microbiol.">
        <title>Algibacter amylolyticus sp. nov., isolated from intertidal sediment.</title>
        <authorList>
            <person name="Zhang D.C."/>
            <person name="Wu J."/>
            <person name="Neuner K."/>
            <person name="Yao J."/>
            <person name="Margesin R."/>
        </authorList>
    </citation>
    <scope>NUCLEOTIDE SEQUENCE [LARGE SCALE GENOMIC DNA]</scope>
    <source>
        <strain evidence="3 6">RU-4-M-4</strain>
    </source>
</reference>
<dbReference type="AlphaFoldDB" id="A0A5M7B6F9"/>
<accession>A0A5M7B6F9</accession>
<reference evidence="4 5" key="2">
    <citation type="submission" date="2019-07" db="EMBL/GenBank/DDBJ databases">
        <title>Algibacter marinivivus sp. nov., isolated from the surface of a marine red alga.</title>
        <authorList>
            <person name="Zhong X."/>
            <person name="Xu W."/>
            <person name="Zhang Y."/>
            <person name="Zhang Q."/>
            <person name="Du Z."/>
        </authorList>
    </citation>
    <scope>NUCLEOTIDE SEQUENCE [LARGE SCALE GENOMIC DNA]</scope>
    <source>
        <strain evidence="4 5">RU-4-M-4</strain>
    </source>
</reference>
<protein>
    <submittedName>
        <fullName evidence="3">DUF1735 domain-containing protein</fullName>
    </submittedName>
</protein>
<organism evidence="3 6">
    <name type="scientific">Algibacter amylolyticus</name>
    <dbReference type="NCBI Taxonomy" id="1608400"/>
    <lineage>
        <taxon>Bacteria</taxon>
        <taxon>Pseudomonadati</taxon>
        <taxon>Bacteroidota</taxon>
        <taxon>Flavobacteriia</taxon>
        <taxon>Flavobacteriales</taxon>
        <taxon>Flavobacteriaceae</taxon>
        <taxon>Algibacter</taxon>
    </lineage>
</organism>
<name>A0A5M7B6F9_9FLAO</name>
<feature type="signal peptide" evidence="1">
    <location>
        <begin position="1"/>
        <end position="21"/>
    </location>
</feature>
<evidence type="ECO:0000313" key="4">
    <source>
        <dbReference type="EMBL" id="TSJ77627.1"/>
    </source>
</evidence>
<evidence type="ECO:0000313" key="3">
    <source>
        <dbReference type="EMBL" id="KAA5825133.1"/>
    </source>
</evidence>
<dbReference type="EMBL" id="VWRS01000004">
    <property type="protein sequence ID" value="KAA5825133.1"/>
    <property type="molecule type" value="Genomic_DNA"/>
</dbReference>
<evidence type="ECO:0000256" key="1">
    <source>
        <dbReference type="SAM" id="SignalP"/>
    </source>
</evidence>
<evidence type="ECO:0000313" key="6">
    <source>
        <dbReference type="Proteomes" id="UP000322315"/>
    </source>
</evidence>
<comment type="caution">
    <text evidence="3">The sequence shown here is derived from an EMBL/GenBank/DDBJ whole genome shotgun (WGS) entry which is preliminary data.</text>
</comment>
<evidence type="ECO:0000259" key="2">
    <source>
        <dbReference type="Pfam" id="PF08522"/>
    </source>
</evidence>
<feature type="domain" description="BT-3987-like N-terminal" evidence="2">
    <location>
        <begin position="37"/>
        <end position="151"/>
    </location>
</feature>